<feature type="compositionally biased region" description="Low complexity" evidence="1">
    <location>
        <begin position="13"/>
        <end position="30"/>
    </location>
</feature>
<feature type="compositionally biased region" description="Polar residues" evidence="1">
    <location>
        <begin position="84"/>
        <end position="93"/>
    </location>
</feature>
<evidence type="ECO:0008006" key="5">
    <source>
        <dbReference type="Google" id="ProtNLM"/>
    </source>
</evidence>
<feature type="compositionally biased region" description="Low complexity" evidence="1">
    <location>
        <begin position="44"/>
        <end position="54"/>
    </location>
</feature>
<dbReference type="Proteomes" id="UP000813444">
    <property type="component" value="Unassembled WGS sequence"/>
</dbReference>
<keyword evidence="2" id="KW-0812">Transmembrane</keyword>
<sequence>MEDQSHQVRRQSSRLSPVPAASASASSPGHPQRRVEAESWVEVSSQPSSSSLSSIGDEIVTTGLRVGGPYNRRRRLQSSGRSLAHQQTAIHGTSTSSQEEYDESESDEDHVLTSSTENVLSTQDAVQESDGDSDDGDNATALGRASDRPVFRPQPNAFSHPPSHLRSYSSNSAIPSHPHGGFRRPSFDQRSQTTRMQRGGPNFMSPSAREDNDAALRASLTTLLSCAAAARGLPKTKDEFEAQRAANNGVGPSTQPVELRLVPESELAAEPSQQQQQQPSSTTPSSRRRSPARGDAKVAAGEQPKRPISAGRSPRATKKKRVTGASEDSFISPTLLTWVVSAGVVVLVSVVGFGAGYVIGREVGRQETLAAASVGSINDTSSCGREVMRSSGGGLRRLRWAAVGRSIVSQG</sequence>
<feature type="compositionally biased region" description="Acidic residues" evidence="1">
    <location>
        <begin position="99"/>
        <end position="108"/>
    </location>
</feature>
<dbReference type="AlphaFoldDB" id="A0A8K0SYW8"/>
<name>A0A8K0SYW8_9HYPO</name>
<evidence type="ECO:0000313" key="3">
    <source>
        <dbReference type="EMBL" id="KAH7328655.1"/>
    </source>
</evidence>
<feature type="region of interest" description="Disordered" evidence="1">
    <location>
        <begin position="267"/>
        <end position="325"/>
    </location>
</feature>
<evidence type="ECO:0000256" key="2">
    <source>
        <dbReference type="SAM" id="Phobius"/>
    </source>
</evidence>
<gene>
    <name evidence="3" type="ORF">B0I35DRAFT_473336</name>
</gene>
<feature type="compositionally biased region" description="Low complexity" evidence="1">
    <location>
        <begin position="271"/>
        <end position="285"/>
    </location>
</feature>
<organism evidence="3 4">
    <name type="scientific">Stachybotrys elegans</name>
    <dbReference type="NCBI Taxonomy" id="80388"/>
    <lineage>
        <taxon>Eukaryota</taxon>
        <taxon>Fungi</taxon>
        <taxon>Dikarya</taxon>
        <taxon>Ascomycota</taxon>
        <taxon>Pezizomycotina</taxon>
        <taxon>Sordariomycetes</taxon>
        <taxon>Hypocreomycetidae</taxon>
        <taxon>Hypocreales</taxon>
        <taxon>Stachybotryaceae</taxon>
        <taxon>Stachybotrys</taxon>
    </lineage>
</organism>
<keyword evidence="2" id="KW-1133">Transmembrane helix</keyword>
<protein>
    <recommendedName>
        <fullName evidence="5">REJ domain-containing protein</fullName>
    </recommendedName>
</protein>
<feature type="compositionally biased region" description="Acidic residues" evidence="1">
    <location>
        <begin position="127"/>
        <end position="137"/>
    </location>
</feature>
<dbReference type="OrthoDB" id="5413188at2759"/>
<accession>A0A8K0SYW8</accession>
<dbReference type="EMBL" id="JAGPNK010000001">
    <property type="protein sequence ID" value="KAH7328655.1"/>
    <property type="molecule type" value="Genomic_DNA"/>
</dbReference>
<evidence type="ECO:0000256" key="1">
    <source>
        <dbReference type="SAM" id="MobiDB-lite"/>
    </source>
</evidence>
<comment type="caution">
    <text evidence="3">The sequence shown here is derived from an EMBL/GenBank/DDBJ whole genome shotgun (WGS) entry which is preliminary data.</text>
</comment>
<feature type="compositionally biased region" description="Polar residues" evidence="1">
    <location>
        <begin position="112"/>
        <end position="126"/>
    </location>
</feature>
<keyword evidence="4" id="KW-1185">Reference proteome</keyword>
<proteinExistence type="predicted"/>
<keyword evidence="2" id="KW-0472">Membrane</keyword>
<feature type="region of interest" description="Disordered" evidence="1">
    <location>
        <begin position="1"/>
        <end position="209"/>
    </location>
</feature>
<evidence type="ECO:0000313" key="4">
    <source>
        <dbReference type="Proteomes" id="UP000813444"/>
    </source>
</evidence>
<reference evidence="3" key="1">
    <citation type="journal article" date="2021" name="Nat. Commun.">
        <title>Genetic determinants of endophytism in the Arabidopsis root mycobiome.</title>
        <authorList>
            <person name="Mesny F."/>
            <person name="Miyauchi S."/>
            <person name="Thiergart T."/>
            <person name="Pickel B."/>
            <person name="Atanasova L."/>
            <person name="Karlsson M."/>
            <person name="Huettel B."/>
            <person name="Barry K.W."/>
            <person name="Haridas S."/>
            <person name="Chen C."/>
            <person name="Bauer D."/>
            <person name="Andreopoulos W."/>
            <person name="Pangilinan J."/>
            <person name="LaButti K."/>
            <person name="Riley R."/>
            <person name="Lipzen A."/>
            <person name="Clum A."/>
            <person name="Drula E."/>
            <person name="Henrissat B."/>
            <person name="Kohler A."/>
            <person name="Grigoriev I.V."/>
            <person name="Martin F.M."/>
            <person name="Hacquard S."/>
        </authorList>
    </citation>
    <scope>NUCLEOTIDE SEQUENCE</scope>
    <source>
        <strain evidence="3">MPI-CAGE-CH-0235</strain>
    </source>
</reference>
<feature type="transmembrane region" description="Helical" evidence="2">
    <location>
        <begin position="335"/>
        <end position="359"/>
    </location>
</feature>